<name>A0ABR7APQ0_9SPHN</name>
<dbReference type="PANTHER" id="PTHR33993:SF14">
    <property type="entry name" value="GB|AAF24581.1"/>
    <property type="match status" value="1"/>
</dbReference>
<gene>
    <name evidence="2" type="ORF">H8S47_12230</name>
</gene>
<dbReference type="InterPro" id="IPR029068">
    <property type="entry name" value="Glyas_Bleomycin-R_OHBP_Dase"/>
</dbReference>
<dbReference type="PANTHER" id="PTHR33993">
    <property type="entry name" value="GLYOXALASE-RELATED"/>
    <property type="match status" value="1"/>
</dbReference>
<evidence type="ECO:0000313" key="2">
    <source>
        <dbReference type="EMBL" id="MBC3942443.1"/>
    </source>
</evidence>
<protein>
    <submittedName>
        <fullName evidence="2">VOC family protein</fullName>
    </submittedName>
</protein>
<dbReference type="InterPro" id="IPR052164">
    <property type="entry name" value="Anthracycline_SecMetBiosynth"/>
</dbReference>
<reference evidence="2 3" key="1">
    <citation type="submission" date="2020-08" db="EMBL/GenBank/DDBJ databases">
        <title>Putative novel bacterial strains isolated from necrotic wheat leaf tissues caused by Xanthomonas translucens.</title>
        <authorList>
            <person name="Tambong J.T."/>
        </authorList>
    </citation>
    <scope>NUCLEOTIDE SEQUENCE [LARGE SCALE GENOMIC DNA]</scope>
    <source>
        <strain evidence="3">DOAB 1063</strain>
    </source>
</reference>
<evidence type="ECO:0000259" key="1">
    <source>
        <dbReference type="PROSITE" id="PS51819"/>
    </source>
</evidence>
<accession>A0ABR7APQ0</accession>
<organism evidence="2 3">
    <name type="scientific">Sphingomonas albertensis</name>
    <dbReference type="NCBI Taxonomy" id="2762591"/>
    <lineage>
        <taxon>Bacteria</taxon>
        <taxon>Pseudomonadati</taxon>
        <taxon>Pseudomonadota</taxon>
        <taxon>Alphaproteobacteria</taxon>
        <taxon>Sphingomonadales</taxon>
        <taxon>Sphingomonadaceae</taxon>
        <taxon>Sphingomonas</taxon>
    </lineage>
</organism>
<sequence>MQNPDGTPIWFELNTADEAKARHFYAATIGWTIARSPMPEHGAYLIASAPDGAAIAGIATPPSSAPSLPDWSIYFGTADVDATVAKVMELGGSIQVEPMDIPGVGRFAIAKDPQHVSFMVMTGASPDPSSAFVQGPHHGHAVWIELAIPDPDGALAFYGALFGWTREGAMPMGPMGEYVFLGSGETRPGAVMSSATTGSPARWNWYAYVPDIDAAIATATGLGGVLLQGPDQIPGGGYSANVGDLTGTQLGIVGPRIGDAA</sequence>
<dbReference type="SUPFAM" id="SSF54593">
    <property type="entry name" value="Glyoxalase/Bleomycin resistance protein/Dihydroxybiphenyl dioxygenase"/>
    <property type="match status" value="2"/>
</dbReference>
<feature type="domain" description="VOC" evidence="1">
    <location>
        <begin position="7"/>
        <end position="123"/>
    </location>
</feature>
<dbReference type="InterPro" id="IPR037523">
    <property type="entry name" value="VOC_core"/>
</dbReference>
<dbReference type="Pfam" id="PF00903">
    <property type="entry name" value="Glyoxalase"/>
    <property type="match status" value="2"/>
</dbReference>
<evidence type="ECO:0000313" key="3">
    <source>
        <dbReference type="Proteomes" id="UP000597613"/>
    </source>
</evidence>
<comment type="caution">
    <text evidence="2">The sequence shown here is derived from an EMBL/GenBank/DDBJ whole genome shotgun (WGS) entry which is preliminary data.</text>
</comment>
<dbReference type="Gene3D" id="3.10.180.10">
    <property type="entry name" value="2,3-Dihydroxybiphenyl 1,2-Dioxygenase, domain 1"/>
    <property type="match status" value="2"/>
</dbReference>
<proteinExistence type="predicted"/>
<keyword evidence="3" id="KW-1185">Reference proteome</keyword>
<dbReference type="Proteomes" id="UP000597613">
    <property type="component" value="Unassembled WGS sequence"/>
</dbReference>
<dbReference type="PROSITE" id="PS51819">
    <property type="entry name" value="VOC"/>
    <property type="match status" value="2"/>
</dbReference>
<dbReference type="EMBL" id="JACONT010000025">
    <property type="protein sequence ID" value="MBC3942443.1"/>
    <property type="molecule type" value="Genomic_DNA"/>
</dbReference>
<feature type="domain" description="VOC" evidence="1">
    <location>
        <begin position="140"/>
        <end position="255"/>
    </location>
</feature>
<dbReference type="CDD" id="cd07247">
    <property type="entry name" value="SgaA_N_like"/>
    <property type="match status" value="2"/>
</dbReference>
<dbReference type="InterPro" id="IPR004360">
    <property type="entry name" value="Glyas_Fos-R_dOase_dom"/>
</dbReference>